<protein>
    <submittedName>
        <fullName evidence="2">Uncharacterized protein</fullName>
    </submittedName>
</protein>
<gene>
    <name evidence="2" type="ORF">OPV22_003726</name>
</gene>
<name>A0AAV8S1Q0_ENSVE</name>
<comment type="caution">
    <text evidence="2">The sequence shown here is derived from an EMBL/GenBank/DDBJ whole genome shotgun (WGS) entry which is preliminary data.</text>
</comment>
<evidence type="ECO:0000313" key="3">
    <source>
        <dbReference type="Proteomes" id="UP001222027"/>
    </source>
</evidence>
<feature type="region of interest" description="Disordered" evidence="1">
    <location>
        <begin position="24"/>
        <end position="43"/>
    </location>
</feature>
<keyword evidence="3" id="KW-1185">Reference proteome</keyword>
<reference evidence="2 3" key="1">
    <citation type="submission" date="2022-12" db="EMBL/GenBank/DDBJ databases">
        <title>Chromosome-scale assembly of the Ensete ventricosum genome.</title>
        <authorList>
            <person name="Dussert Y."/>
            <person name="Stocks J."/>
            <person name="Wendawek A."/>
            <person name="Woldeyes F."/>
            <person name="Nichols R.A."/>
            <person name="Borrell J.S."/>
        </authorList>
    </citation>
    <scope>NUCLEOTIDE SEQUENCE [LARGE SCALE GENOMIC DNA]</scope>
    <source>
        <strain evidence="3">cv. Maze</strain>
        <tissue evidence="2">Seeds</tissue>
    </source>
</reference>
<sequence length="96" mass="10866">MFDLNRAQATVRSRLRPIAVPETPSHRFRHQVKDRSGAKCPAYPRNSTAFAPVSLRVVKRKKGKAQGEEFFGVAPGSFTLEPWLVQEISMNQWKGI</sequence>
<accession>A0AAV8S1Q0</accession>
<dbReference type="EMBL" id="JAQQAF010000001">
    <property type="protein sequence ID" value="KAJ8513292.1"/>
    <property type="molecule type" value="Genomic_DNA"/>
</dbReference>
<evidence type="ECO:0000313" key="2">
    <source>
        <dbReference type="EMBL" id="KAJ8513292.1"/>
    </source>
</evidence>
<dbReference type="Proteomes" id="UP001222027">
    <property type="component" value="Unassembled WGS sequence"/>
</dbReference>
<evidence type="ECO:0000256" key="1">
    <source>
        <dbReference type="SAM" id="MobiDB-lite"/>
    </source>
</evidence>
<proteinExistence type="predicted"/>
<dbReference type="AlphaFoldDB" id="A0AAV8S1Q0"/>
<organism evidence="2 3">
    <name type="scientific">Ensete ventricosum</name>
    <name type="common">Abyssinian banana</name>
    <name type="synonym">Musa ensete</name>
    <dbReference type="NCBI Taxonomy" id="4639"/>
    <lineage>
        <taxon>Eukaryota</taxon>
        <taxon>Viridiplantae</taxon>
        <taxon>Streptophyta</taxon>
        <taxon>Embryophyta</taxon>
        <taxon>Tracheophyta</taxon>
        <taxon>Spermatophyta</taxon>
        <taxon>Magnoliopsida</taxon>
        <taxon>Liliopsida</taxon>
        <taxon>Zingiberales</taxon>
        <taxon>Musaceae</taxon>
        <taxon>Ensete</taxon>
    </lineage>
</organism>